<dbReference type="OrthoDB" id="5558646at2759"/>
<dbReference type="EnsemblFungi" id="EJT70262">
    <property type="protein sequence ID" value="EJT70262"/>
    <property type="gene ID" value="GGTG_12435"/>
</dbReference>
<dbReference type="EMBL" id="GL385402">
    <property type="protein sequence ID" value="EJT70262.1"/>
    <property type="molecule type" value="Genomic_DNA"/>
</dbReference>
<dbReference type="Pfam" id="PF03443">
    <property type="entry name" value="AA9"/>
    <property type="match status" value="1"/>
</dbReference>
<protein>
    <recommendedName>
        <fullName evidence="15">lytic cellulose monooxygenase (C4-dehydrogenating)</fullName>
        <ecNumber evidence="15">1.14.99.56</ecNumber>
    </recommendedName>
</protein>
<dbReference type="PANTHER" id="PTHR33353:SF18">
    <property type="entry name" value="ENDOGLUCANASE II"/>
    <property type="match status" value="1"/>
</dbReference>
<evidence type="ECO:0000256" key="13">
    <source>
        <dbReference type="ARBA" id="ARBA00044502"/>
    </source>
</evidence>
<evidence type="ECO:0000256" key="15">
    <source>
        <dbReference type="ARBA" id="ARBA00047174"/>
    </source>
</evidence>
<dbReference type="GO" id="GO:0046872">
    <property type="term" value="F:metal ion binding"/>
    <property type="evidence" value="ECO:0007669"/>
    <property type="project" value="UniProtKB-KW"/>
</dbReference>
<feature type="domain" description="Auxiliary Activity family 9 catalytic" evidence="17">
    <location>
        <begin position="17"/>
        <end position="231"/>
    </location>
</feature>
<evidence type="ECO:0000256" key="2">
    <source>
        <dbReference type="ARBA" id="ARBA00004613"/>
    </source>
</evidence>
<evidence type="ECO:0000256" key="12">
    <source>
        <dbReference type="ARBA" id="ARBA00023326"/>
    </source>
</evidence>
<evidence type="ECO:0000256" key="16">
    <source>
        <dbReference type="SAM" id="SignalP"/>
    </source>
</evidence>
<organism evidence="18">
    <name type="scientific">Gaeumannomyces tritici (strain R3-111a-1)</name>
    <name type="common">Wheat and barley take-all root rot fungus</name>
    <name type="synonym">Gaeumannomyces graminis var. tritici</name>
    <dbReference type="NCBI Taxonomy" id="644352"/>
    <lineage>
        <taxon>Eukaryota</taxon>
        <taxon>Fungi</taxon>
        <taxon>Dikarya</taxon>
        <taxon>Ascomycota</taxon>
        <taxon>Pezizomycotina</taxon>
        <taxon>Sordariomycetes</taxon>
        <taxon>Sordariomycetidae</taxon>
        <taxon>Magnaporthales</taxon>
        <taxon>Magnaporthaceae</taxon>
        <taxon>Gaeumannomyces</taxon>
    </lineage>
</organism>
<keyword evidence="8" id="KW-0186">Copper</keyword>
<reference evidence="19" key="5">
    <citation type="submission" date="2018-04" db="UniProtKB">
        <authorList>
            <consortium name="EnsemblFungi"/>
        </authorList>
    </citation>
    <scope>IDENTIFICATION</scope>
    <source>
        <strain evidence="19">R3-111a-1</strain>
    </source>
</reference>
<feature type="signal peptide" evidence="16">
    <location>
        <begin position="1"/>
        <end position="16"/>
    </location>
</feature>
<gene>
    <name evidence="19" type="primary">20352893</name>
    <name evidence="18" type="ORF">GGTG_12435</name>
</gene>
<proteinExistence type="inferred from homology"/>
<dbReference type="InterPro" id="IPR005103">
    <property type="entry name" value="AA9_LPMO"/>
</dbReference>
<accession>J3PG09</accession>
<evidence type="ECO:0000256" key="4">
    <source>
        <dbReference type="ARBA" id="ARBA00022723"/>
    </source>
</evidence>
<dbReference type="GO" id="GO:0005576">
    <property type="term" value="C:extracellular region"/>
    <property type="evidence" value="ECO:0007669"/>
    <property type="project" value="UniProtKB-SubCell"/>
</dbReference>
<evidence type="ECO:0000313" key="19">
    <source>
        <dbReference type="EnsemblFungi" id="EJT70262"/>
    </source>
</evidence>
<dbReference type="STRING" id="644352.J3PG09"/>
<dbReference type="PANTHER" id="PTHR33353">
    <property type="entry name" value="PUTATIVE (AFU_ORTHOLOGUE AFUA_1G12560)-RELATED"/>
    <property type="match status" value="1"/>
</dbReference>
<dbReference type="HOGENOM" id="CLU_031730_0_3_1"/>
<sequence length="241" mass="24924">MKTAFLSLAAAGLASAHTIFTSLEVGGVSSGTGQGVRVPSYNGPITDVTSSSMACNGNPNPTSPTSKVITVQAGQDVTAIWRYMLSTTGTSPNDIMDSSHKGPTMAYLKKVNDATTDSGVGGGWFKIQEDGLPSGGQGLWGTEKVIQGQGKHRIRIPQCIASGQYLLRAEMLALHGASGPGGAQFYMECAQINVVGGTGTKTPSTVSFPGAYKANDPGVTLSIYWPVVTSYKIPGPAVFTC</sequence>
<evidence type="ECO:0000256" key="5">
    <source>
        <dbReference type="ARBA" id="ARBA00022729"/>
    </source>
</evidence>
<evidence type="ECO:0000256" key="1">
    <source>
        <dbReference type="ARBA" id="ARBA00001973"/>
    </source>
</evidence>
<evidence type="ECO:0000256" key="3">
    <source>
        <dbReference type="ARBA" id="ARBA00022525"/>
    </source>
</evidence>
<name>J3PG09_GAET3</name>
<keyword evidence="7" id="KW-0560">Oxidoreductase</keyword>
<evidence type="ECO:0000256" key="11">
    <source>
        <dbReference type="ARBA" id="ARBA00023277"/>
    </source>
</evidence>
<keyword evidence="20" id="KW-1185">Reference proteome</keyword>
<dbReference type="AlphaFoldDB" id="J3PG09"/>
<evidence type="ECO:0000256" key="10">
    <source>
        <dbReference type="ARBA" id="ARBA00023157"/>
    </source>
</evidence>
<comment type="similarity">
    <text evidence="13">Belongs to the polysaccharide monooxygenase AA9 family.</text>
</comment>
<dbReference type="GO" id="GO:0030245">
    <property type="term" value="P:cellulose catabolic process"/>
    <property type="evidence" value="ECO:0007669"/>
    <property type="project" value="UniProtKB-KW"/>
</dbReference>
<dbReference type="Proteomes" id="UP000006039">
    <property type="component" value="Unassembled WGS sequence"/>
</dbReference>
<evidence type="ECO:0000256" key="14">
    <source>
        <dbReference type="ARBA" id="ARBA00045077"/>
    </source>
</evidence>
<dbReference type="CDD" id="cd21175">
    <property type="entry name" value="LPMO_AA9"/>
    <property type="match status" value="1"/>
</dbReference>
<comment type="subcellular location">
    <subcellularLocation>
        <location evidence="2">Secreted</location>
    </subcellularLocation>
</comment>
<evidence type="ECO:0000256" key="7">
    <source>
        <dbReference type="ARBA" id="ARBA00023002"/>
    </source>
</evidence>
<keyword evidence="6" id="KW-0136">Cellulose degradation</keyword>
<dbReference type="EC" id="1.14.99.56" evidence="15"/>
<keyword evidence="10" id="KW-1015">Disulfide bond</keyword>
<keyword evidence="11" id="KW-0119">Carbohydrate metabolism</keyword>
<reference evidence="18" key="3">
    <citation type="submission" date="2010-09" db="EMBL/GenBank/DDBJ databases">
        <title>Annotation of Gaeumannomyces graminis var. tritici R3-111a-1.</title>
        <authorList>
            <consortium name="The Broad Institute Genome Sequencing Platform"/>
            <person name="Ma L.-J."/>
            <person name="Dead R."/>
            <person name="Young S.K."/>
            <person name="Zeng Q."/>
            <person name="Gargeya S."/>
            <person name="Fitzgerald M."/>
            <person name="Haas B."/>
            <person name="Abouelleil A."/>
            <person name="Alvarado L."/>
            <person name="Arachchi H.M."/>
            <person name="Berlin A."/>
            <person name="Brown A."/>
            <person name="Chapman S.B."/>
            <person name="Chen Z."/>
            <person name="Dunbar C."/>
            <person name="Freedman E."/>
            <person name="Gearin G."/>
            <person name="Gellesch M."/>
            <person name="Goldberg J."/>
            <person name="Griggs A."/>
            <person name="Gujja S."/>
            <person name="Heiman D."/>
            <person name="Howarth C."/>
            <person name="Larson L."/>
            <person name="Lui A."/>
            <person name="MacDonald P.J.P."/>
            <person name="Mehta T."/>
            <person name="Montmayeur A."/>
            <person name="Murphy C."/>
            <person name="Neiman D."/>
            <person name="Pearson M."/>
            <person name="Priest M."/>
            <person name="Roberts A."/>
            <person name="Saif S."/>
            <person name="Shea T."/>
            <person name="Shenoy N."/>
            <person name="Sisk P."/>
            <person name="Stolte C."/>
            <person name="Sykes S."/>
            <person name="Yandava C."/>
            <person name="Wortman J."/>
            <person name="Nusbaum C."/>
            <person name="Birren B."/>
        </authorList>
    </citation>
    <scope>NUCLEOTIDE SEQUENCE</scope>
    <source>
        <strain evidence="18">R3-111a-1</strain>
    </source>
</reference>
<reference evidence="18" key="2">
    <citation type="submission" date="2010-07" db="EMBL/GenBank/DDBJ databases">
        <authorList>
            <consortium name="The Broad Institute Genome Sequencing Platform"/>
            <consortium name="Broad Institute Genome Sequencing Center for Infectious Disease"/>
            <person name="Ma L.-J."/>
            <person name="Dead R."/>
            <person name="Young S."/>
            <person name="Zeng Q."/>
            <person name="Koehrsen M."/>
            <person name="Alvarado L."/>
            <person name="Berlin A."/>
            <person name="Chapman S.B."/>
            <person name="Chen Z."/>
            <person name="Freedman E."/>
            <person name="Gellesch M."/>
            <person name="Goldberg J."/>
            <person name="Griggs A."/>
            <person name="Gujja S."/>
            <person name="Heilman E.R."/>
            <person name="Heiman D."/>
            <person name="Hepburn T."/>
            <person name="Howarth C."/>
            <person name="Jen D."/>
            <person name="Larson L."/>
            <person name="Mehta T."/>
            <person name="Neiman D."/>
            <person name="Pearson M."/>
            <person name="Roberts A."/>
            <person name="Saif S."/>
            <person name="Shea T."/>
            <person name="Shenoy N."/>
            <person name="Sisk P."/>
            <person name="Stolte C."/>
            <person name="Sykes S."/>
            <person name="Walk T."/>
            <person name="White J."/>
            <person name="Yandava C."/>
            <person name="Haas B."/>
            <person name="Nusbaum C."/>
            <person name="Birren B."/>
        </authorList>
    </citation>
    <scope>NUCLEOTIDE SEQUENCE</scope>
    <source>
        <strain evidence="18">R3-111a-1</strain>
    </source>
</reference>
<comment type="cofactor">
    <cofactor evidence="1">
        <name>Cu(2+)</name>
        <dbReference type="ChEBI" id="CHEBI:29036"/>
    </cofactor>
</comment>
<evidence type="ECO:0000256" key="8">
    <source>
        <dbReference type="ARBA" id="ARBA00023008"/>
    </source>
</evidence>
<keyword evidence="3" id="KW-0964">Secreted</keyword>
<dbReference type="VEuPathDB" id="FungiDB:GGTG_12435"/>
<feature type="chain" id="PRO_5015095359" description="lytic cellulose monooxygenase (C4-dehydrogenating)" evidence="16">
    <location>
        <begin position="17"/>
        <end position="241"/>
    </location>
</feature>
<evidence type="ECO:0000256" key="9">
    <source>
        <dbReference type="ARBA" id="ARBA00023033"/>
    </source>
</evidence>
<comment type="catalytic activity">
    <reaction evidence="14">
        <text>[(1-&gt;4)-beta-D-glucosyl]n+m + reduced acceptor + O2 = 4-dehydro-beta-D-glucosyl-[(1-&gt;4)-beta-D-glucosyl]n-1 + [(1-&gt;4)-beta-D-glucosyl]m + acceptor + H2O.</text>
        <dbReference type="EC" id="1.14.99.56"/>
    </reaction>
</comment>
<keyword evidence="12" id="KW-0624">Polysaccharide degradation</keyword>
<keyword evidence="4" id="KW-0479">Metal-binding</keyword>
<keyword evidence="9" id="KW-0503">Monooxygenase</keyword>
<dbReference type="eggNOG" id="ENOG502SJGH">
    <property type="taxonomic scope" value="Eukaryota"/>
</dbReference>
<reference evidence="20" key="1">
    <citation type="submission" date="2010-07" db="EMBL/GenBank/DDBJ databases">
        <title>The genome sequence of Gaeumannomyces graminis var. tritici strain R3-111a-1.</title>
        <authorList>
            <consortium name="The Broad Institute Genome Sequencing Platform"/>
            <person name="Ma L.-J."/>
            <person name="Dead R."/>
            <person name="Young S."/>
            <person name="Zeng Q."/>
            <person name="Koehrsen M."/>
            <person name="Alvarado L."/>
            <person name="Berlin A."/>
            <person name="Chapman S.B."/>
            <person name="Chen Z."/>
            <person name="Freedman E."/>
            <person name="Gellesch M."/>
            <person name="Goldberg J."/>
            <person name="Griggs A."/>
            <person name="Gujja S."/>
            <person name="Heilman E.R."/>
            <person name="Heiman D."/>
            <person name="Hepburn T."/>
            <person name="Howarth C."/>
            <person name="Jen D."/>
            <person name="Larson L."/>
            <person name="Mehta T."/>
            <person name="Neiman D."/>
            <person name="Pearson M."/>
            <person name="Roberts A."/>
            <person name="Saif S."/>
            <person name="Shea T."/>
            <person name="Shenoy N."/>
            <person name="Sisk P."/>
            <person name="Stolte C."/>
            <person name="Sykes S."/>
            <person name="Walk T."/>
            <person name="White J."/>
            <person name="Yandava C."/>
            <person name="Haas B."/>
            <person name="Nusbaum C."/>
            <person name="Birren B."/>
        </authorList>
    </citation>
    <scope>NUCLEOTIDE SEQUENCE [LARGE SCALE GENOMIC DNA]</scope>
    <source>
        <strain evidence="20">R3-111a-1</strain>
    </source>
</reference>
<reference evidence="19" key="4">
    <citation type="journal article" date="2015" name="G3 (Bethesda)">
        <title>Genome sequences of three phytopathogenic species of the Magnaporthaceae family of fungi.</title>
        <authorList>
            <person name="Okagaki L.H."/>
            <person name="Nunes C.C."/>
            <person name="Sailsbery J."/>
            <person name="Clay B."/>
            <person name="Brown D."/>
            <person name="John T."/>
            <person name="Oh Y."/>
            <person name="Young N."/>
            <person name="Fitzgerald M."/>
            <person name="Haas B.J."/>
            <person name="Zeng Q."/>
            <person name="Young S."/>
            <person name="Adiconis X."/>
            <person name="Fan L."/>
            <person name="Levin J.Z."/>
            <person name="Mitchell T.K."/>
            <person name="Okubara P.A."/>
            <person name="Farman M.L."/>
            <person name="Kohn L.M."/>
            <person name="Birren B."/>
            <person name="Ma L.-J."/>
            <person name="Dean R.A."/>
        </authorList>
    </citation>
    <scope>NUCLEOTIDE SEQUENCE</scope>
    <source>
        <strain evidence="19">R3-111a-1</strain>
    </source>
</reference>
<dbReference type="GO" id="GO:0004497">
    <property type="term" value="F:monooxygenase activity"/>
    <property type="evidence" value="ECO:0007669"/>
    <property type="project" value="UniProtKB-KW"/>
</dbReference>
<dbReference type="GeneID" id="20352893"/>
<dbReference type="Gene3D" id="2.70.50.70">
    <property type="match status" value="1"/>
</dbReference>
<evidence type="ECO:0000313" key="18">
    <source>
        <dbReference type="EMBL" id="EJT70262.1"/>
    </source>
</evidence>
<evidence type="ECO:0000259" key="17">
    <source>
        <dbReference type="Pfam" id="PF03443"/>
    </source>
</evidence>
<keyword evidence="5 16" id="KW-0732">Signal</keyword>
<evidence type="ECO:0000313" key="20">
    <source>
        <dbReference type="Proteomes" id="UP000006039"/>
    </source>
</evidence>
<evidence type="ECO:0000256" key="6">
    <source>
        <dbReference type="ARBA" id="ARBA00023001"/>
    </source>
</evidence>
<dbReference type="InterPro" id="IPR049892">
    <property type="entry name" value="AA9"/>
</dbReference>
<dbReference type="RefSeq" id="XP_009228596.1">
    <property type="nucleotide sequence ID" value="XM_009230332.1"/>
</dbReference>